<evidence type="ECO:0000256" key="4">
    <source>
        <dbReference type="PIRSR" id="PIRSR006278-1"/>
    </source>
</evidence>
<sequence length="330" mass="35196">MIDDKSLVTRFQAELHDVALGVKLEPVVCGWVRKAGLSLWVRRDDLIDPAQSGNKFYKLFYNLKAARLAGASELVSYGGPWSNHLYALAAAARECGIPARGIVRGEQPLSLSLMLNDVQSLGMQLQFVSRSDYRHYTHGGTNVQGVDNSIYSIPEGGANLLGAAGMMAVGWALRQQIDGDFQTCIACGTGTSLAGVATGLGAGQRVLGFSVLKGAGSLGVQIHDSVMSLEGILPDSTKGAPAAGWALISGFHGGGYGRAPGVGLYQFWQDFEQETGMLLDPVYTLKLFWGIYCLAQQGYWPRGTRLVAIHTGGLQGRRGFVCPEGPLTNS</sequence>
<keyword evidence="8" id="KW-1185">Reference proteome</keyword>
<dbReference type="eggNOG" id="COG2515">
    <property type="taxonomic scope" value="Bacteria"/>
</dbReference>
<comment type="similarity">
    <text evidence="2">Belongs to the ACC deaminase/D-cysteine desulfhydrase family.</text>
</comment>
<dbReference type="RefSeq" id="WP_012487780.1">
    <property type="nucleotide sequence ID" value="NC_010995.1"/>
</dbReference>
<dbReference type="SUPFAM" id="SSF53686">
    <property type="entry name" value="Tryptophan synthase beta subunit-like PLP-dependent enzymes"/>
    <property type="match status" value="1"/>
</dbReference>
<dbReference type="GO" id="GO:0019148">
    <property type="term" value="F:D-cysteine desulfhydrase activity"/>
    <property type="evidence" value="ECO:0007669"/>
    <property type="project" value="TreeGrafter"/>
</dbReference>
<feature type="active site" description="Nucleophile" evidence="4">
    <location>
        <position position="82"/>
    </location>
</feature>
<dbReference type="KEGG" id="cja:CJA_2178"/>
<dbReference type="AlphaFoldDB" id="B3PJ68"/>
<evidence type="ECO:0000313" key="8">
    <source>
        <dbReference type="Proteomes" id="UP000001036"/>
    </source>
</evidence>
<dbReference type="PANTHER" id="PTHR43780">
    <property type="entry name" value="1-AMINOCYCLOPROPANE-1-CARBOXYLATE DEAMINASE-RELATED"/>
    <property type="match status" value="1"/>
</dbReference>
<reference evidence="7 8" key="1">
    <citation type="journal article" date="2008" name="J. Bacteriol.">
        <title>Insights into plant cell wall degradation from the genome sequence of the soil bacterium Cellvibrio japonicus.</title>
        <authorList>
            <person name="Deboy R.T."/>
            <person name="Mongodin E.F."/>
            <person name="Fouts D.E."/>
            <person name="Tailford L.E."/>
            <person name="Khouri H."/>
            <person name="Emerson J.B."/>
            <person name="Mohamoud Y."/>
            <person name="Watkins K."/>
            <person name="Henrissat B."/>
            <person name="Gilbert H.J."/>
            <person name="Nelson K.E."/>
        </authorList>
    </citation>
    <scope>NUCLEOTIDE SEQUENCE [LARGE SCALE GENOMIC DNA]</scope>
    <source>
        <strain evidence="7 8">Ueda107</strain>
    </source>
</reference>
<evidence type="ECO:0000259" key="6">
    <source>
        <dbReference type="Pfam" id="PF00291"/>
    </source>
</evidence>
<dbReference type="InterPro" id="IPR001926">
    <property type="entry name" value="TrpB-like_PALP"/>
</dbReference>
<proteinExistence type="inferred from homology"/>
<dbReference type="Pfam" id="PF00291">
    <property type="entry name" value="PALP"/>
    <property type="match status" value="1"/>
</dbReference>
<evidence type="ECO:0000256" key="3">
    <source>
        <dbReference type="ARBA" id="ARBA00022898"/>
    </source>
</evidence>
<dbReference type="Gene3D" id="3.40.50.1100">
    <property type="match status" value="2"/>
</dbReference>
<feature type="domain" description="Tryptophan synthase beta chain-like PALP" evidence="6">
    <location>
        <begin position="34"/>
        <end position="312"/>
    </location>
</feature>
<dbReference type="HOGENOM" id="CLU_048897_0_0_6"/>
<comment type="cofactor">
    <cofactor evidence="1">
        <name>pyridoxal 5'-phosphate</name>
        <dbReference type="ChEBI" id="CHEBI:597326"/>
    </cofactor>
</comment>
<dbReference type="OrthoDB" id="9801249at2"/>
<dbReference type="PIRSF" id="PIRSF006278">
    <property type="entry name" value="ACCD_DCysDesulf"/>
    <property type="match status" value="1"/>
</dbReference>
<dbReference type="STRING" id="498211.CJA_2178"/>
<gene>
    <name evidence="7" type="ordered locus">CJA_2178</name>
</gene>
<protein>
    <recommendedName>
        <fullName evidence="6">Tryptophan synthase beta chain-like PALP domain-containing protein</fullName>
    </recommendedName>
</protein>
<dbReference type="EMBL" id="CP000934">
    <property type="protein sequence ID" value="ACE85596.1"/>
    <property type="molecule type" value="Genomic_DNA"/>
</dbReference>
<name>B3PJ68_CELJU</name>
<dbReference type="Proteomes" id="UP000001036">
    <property type="component" value="Chromosome"/>
</dbReference>
<keyword evidence="3 5" id="KW-0663">Pyridoxal phosphate</keyword>
<evidence type="ECO:0000256" key="2">
    <source>
        <dbReference type="ARBA" id="ARBA00008639"/>
    </source>
</evidence>
<accession>B3PJ68</accession>
<evidence type="ECO:0000256" key="5">
    <source>
        <dbReference type="PIRSR" id="PIRSR006278-2"/>
    </source>
</evidence>
<evidence type="ECO:0000256" key="1">
    <source>
        <dbReference type="ARBA" id="ARBA00001933"/>
    </source>
</evidence>
<dbReference type="InterPro" id="IPR027278">
    <property type="entry name" value="ACCD_DCysDesulf"/>
</dbReference>
<feature type="modified residue" description="N6-(pyridoxal phosphate)lysine" evidence="5">
    <location>
        <position position="55"/>
    </location>
</feature>
<evidence type="ECO:0000313" key="7">
    <source>
        <dbReference type="EMBL" id="ACE85596.1"/>
    </source>
</evidence>
<organism evidence="7 8">
    <name type="scientific">Cellvibrio japonicus (strain Ueda107)</name>
    <name type="common">Pseudomonas fluorescens subsp. cellulosa</name>
    <dbReference type="NCBI Taxonomy" id="498211"/>
    <lineage>
        <taxon>Bacteria</taxon>
        <taxon>Pseudomonadati</taxon>
        <taxon>Pseudomonadota</taxon>
        <taxon>Gammaproteobacteria</taxon>
        <taxon>Cellvibrionales</taxon>
        <taxon>Cellvibrionaceae</taxon>
        <taxon>Cellvibrio</taxon>
    </lineage>
</organism>
<dbReference type="InterPro" id="IPR036052">
    <property type="entry name" value="TrpB-like_PALP_sf"/>
</dbReference>
<dbReference type="PANTHER" id="PTHR43780:SF2">
    <property type="entry name" value="1-AMINOCYCLOPROPANE-1-CARBOXYLATE DEAMINASE-RELATED"/>
    <property type="match status" value="1"/>
</dbReference>